<dbReference type="NCBIfam" id="TIGR04183">
    <property type="entry name" value="Por_Secre_tail"/>
    <property type="match status" value="1"/>
</dbReference>
<dbReference type="RefSeq" id="WP_225687187.1">
    <property type="nucleotide sequence ID" value="NZ_JAERSE020000002.1"/>
</dbReference>
<proteinExistence type="predicted"/>
<accession>A0ABS7ZYS9</accession>
<dbReference type="Proteomes" id="UP000618240">
    <property type="component" value="Unassembled WGS sequence"/>
</dbReference>
<evidence type="ECO:0000313" key="4">
    <source>
        <dbReference type="EMBL" id="MCA6066883.1"/>
    </source>
</evidence>
<keyword evidence="5" id="KW-1185">Reference proteome</keyword>
<feature type="chain" id="PRO_5045915010" evidence="2">
    <location>
        <begin position="22"/>
        <end position="611"/>
    </location>
</feature>
<dbReference type="Pfam" id="PF18962">
    <property type="entry name" value="Por_Secre_tail"/>
    <property type="match status" value="1"/>
</dbReference>
<evidence type="ECO:0000313" key="5">
    <source>
        <dbReference type="Proteomes" id="UP000618240"/>
    </source>
</evidence>
<dbReference type="InterPro" id="IPR055015">
    <property type="entry name" value="GCX_COOH"/>
</dbReference>
<dbReference type="InterPro" id="IPR026444">
    <property type="entry name" value="Secre_tail"/>
</dbReference>
<dbReference type="SUPFAM" id="SSF69304">
    <property type="entry name" value="Tricorn protease N-terminal domain"/>
    <property type="match status" value="1"/>
</dbReference>
<organism evidence="4 5">
    <name type="scientific">Chryseobacterium tagetis</name>
    <dbReference type="NCBI Taxonomy" id="2801334"/>
    <lineage>
        <taxon>Bacteria</taxon>
        <taxon>Pseudomonadati</taxon>
        <taxon>Bacteroidota</taxon>
        <taxon>Flavobacteriia</taxon>
        <taxon>Flavobacteriales</taxon>
        <taxon>Weeksellaceae</taxon>
        <taxon>Chryseobacterium group</taxon>
        <taxon>Chryseobacterium</taxon>
    </lineage>
</organism>
<reference evidence="4 5" key="1">
    <citation type="submission" date="2021-09" db="EMBL/GenBank/DDBJ databases">
        <title>Genome sequencing and assembly of Chryseobacterium sp. RG1.</title>
        <authorList>
            <person name="Chhetri G."/>
        </authorList>
    </citation>
    <scope>NUCLEOTIDE SEQUENCE [LARGE SCALE GENOMIC DNA]</scope>
    <source>
        <strain evidence="4 5">RG1</strain>
    </source>
</reference>
<comment type="caution">
    <text evidence="4">The sequence shown here is derived from an EMBL/GenBank/DDBJ whole genome shotgun (WGS) entry which is preliminary data.</text>
</comment>
<dbReference type="EMBL" id="JAERSE020000002">
    <property type="protein sequence ID" value="MCA6066883.1"/>
    <property type="molecule type" value="Genomic_DNA"/>
</dbReference>
<feature type="domain" description="Secretion system C-terminal sorting" evidence="3">
    <location>
        <begin position="544"/>
        <end position="610"/>
    </location>
</feature>
<evidence type="ECO:0000259" key="3">
    <source>
        <dbReference type="Pfam" id="PF18962"/>
    </source>
</evidence>
<gene>
    <name evidence="4" type="ORF">JI747_006820</name>
</gene>
<dbReference type="NCBIfam" id="NF045639">
    <property type="entry name" value="GCX_COOH"/>
    <property type="match status" value="1"/>
</dbReference>
<name>A0ABS7ZYS9_9FLAO</name>
<keyword evidence="1 2" id="KW-0732">Signal</keyword>
<evidence type="ECO:0000256" key="1">
    <source>
        <dbReference type="ARBA" id="ARBA00022729"/>
    </source>
</evidence>
<evidence type="ECO:0000256" key="2">
    <source>
        <dbReference type="SAM" id="SignalP"/>
    </source>
</evidence>
<sequence length="611" mass="66814">MKTKIYILSIILSLGINFLFAQHENDNWLFGNNKWLFTTSSSTGFTHTTNLSPNIRYGASVISDKNTGELLFYCNGYKIYNKNNQVMTGGDHLFGSPLNPAFNATGNPSDQSSIIVPLPNSNTKYYVFYINGNRTTNDQDTFGYAVFNYGLRYAIVDMSLGGGLGEVTSSNNILFTNPSSPTVDPFSYDNSTTNALTFTFGSDGKSYWIVTAKDGNILSYKLDATGLNTTPVSSSARYGSFIKISPDSKKLLTRANINTTGGVFLSDFSNTTGIVSNQINIIPSNQISQYTDVAFMPNSAEFSPDSNIIYFTISGSILCCGIVKSGLAMYNISTGALRGYNNLLPSEYEYPLEFNGATGALQRATNGKIYMIQNSKGQASVQDPQYFPVSFGSTINNVYYSYKWLVINNPTIWNPSTNPLTMITSVTGTVNGFSFPQLIPSLGSVNPCPDNLDITAPVTSSQDFQAGQHITASSVINNGLIVNYKAGTDVILNDGFYVKATEGSLFRAYIGPCDRIIESLTKYSSPSNSYFKEVKASVISDVKIYPNPTSNYTNITSGNEKLISWELYDMSGKNILKGNSTQINVQNLPKATYLLNININNKIVTKKIIVK</sequence>
<protein>
    <submittedName>
        <fullName evidence="4">T9SS type A sorting domain-containing protein</fullName>
    </submittedName>
</protein>
<feature type="signal peptide" evidence="2">
    <location>
        <begin position="1"/>
        <end position="21"/>
    </location>
</feature>